<dbReference type="OrthoDB" id="6614653at2759"/>
<evidence type="ECO:0000256" key="6">
    <source>
        <dbReference type="ARBA" id="ARBA00022763"/>
    </source>
</evidence>
<dbReference type="STRING" id="1194695.A0A5A7U7Q2"/>
<dbReference type="FunFam" id="2.60.120.590:FF:000013">
    <property type="entry name" value="2-oxoglutarate-dependent dioxygenase family protein"/>
    <property type="match status" value="1"/>
</dbReference>
<feature type="binding site" evidence="14">
    <location>
        <position position="542"/>
    </location>
    <ligand>
        <name>Fe cation</name>
        <dbReference type="ChEBI" id="CHEBI:24875"/>
        <note>catalytic</note>
    </ligand>
</feature>
<accession>A0A5A7U7Q2</accession>
<dbReference type="GO" id="GO:0008198">
    <property type="term" value="F:ferrous iron binding"/>
    <property type="evidence" value="ECO:0007669"/>
    <property type="project" value="TreeGrafter"/>
</dbReference>
<evidence type="ECO:0000256" key="8">
    <source>
        <dbReference type="ARBA" id="ARBA00023002"/>
    </source>
</evidence>
<dbReference type="EMBL" id="SSTE01011858">
    <property type="protein sequence ID" value="KAA0050407.1"/>
    <property type="molecule type" value="Genomic_DNA"/>
</dbReference>
<dbReference type="GO" id="GO:0035513">
    <property type="term" value="P:oxidative RNA demethylation"/>
    <property type="evidence" value="ECO:0007669"/>
    <property type="project" value="TreeGrafter"/>
</dbReference>
<dbReference type="Gene3D" id="2.60.120.590">
    <property type="entry name" value="Alpha-ketoglutarate-dependent dioxygenase AlkB-like"/>
    <property type="match status" value="1"/>
</dbReference>
<reference evidence="16 17" key="1">
    <citation type="submission" date="2019-08" db="EMBL/GenBank/DDBJ databases">
        <title>Draft genome sequences of two oriental melons (Cucumis melo L. var makuwa).</title>
        <authorList>
            <person name="Kwon S.-Y."/>
        </authorList>
    </citation>
    <scope>NUCLEOTIDE SEQUENCE [LARGE SCALE GENOMIC DNA]</scope>
    <source>
        <strain evidence="17">cv. SW 3</strain>
        <tissue evidence="16">Leaf</tissue>
    </source>
</reference>
<comment type="similarity">
    <text evidence="3">Belongs to the alkB family.</text>
</comment>
<feature type="binding site" evidence="14">
    <location>
        <position position="544"/>
    </location>
    <ligand>
        <name>Fe cation</name>
        <dbReference type="ChEBI" id="CHEBI:24875"/>
        <note>catalytic</note>
    </ligand>
</feature>
<comment type="caution">
    <text evidence="16">The sequence shown here is derived from an EMBL/GenBank/DDBJ whole genome shotgun (WGS) entry which is preliminary data.</text>
</comment>
<keyword evidence="4" id="KW-0963">Cytoplasm</keyword>
<keyword evidence="11" id="KW-0539">Nucleus</keyword>
<evidence type="ECO:0000256" key="2">
    <source>
        <dbReference type="ARBA" id="ARBA00004496"/>
    </source>
</evidence>
<dbReference type="GO" id="GO:0005634">
    <property type="term" value="C:nucleus"/>
    <property type="evidence" value="ECO:0007669"/>
    <property type="project" value="UniProtKB-SubCell"/>
</dbReference>
<dbReference type="InterPro" id="IPR027450">
    <property type="entry name" value="AlkB-like"/>
</dbReference>
<dbReference type="GO" id="GO:0005737">
    <property type="term" value="C:cytoplasm"/>
    <property type="evidence" value="ECO:0007669"/>
    <property type="project" value="UniProtKB-SubCell"/>
</dbReference>
<evidence type="ECO:0000256" key="13">
    <source>
        <dbReference type="ARBA" id="ARBA00066586"/>
    </source>
</evidence>
<dbReference type="AlphaFoldDB" id="A0A5A7U7Q2"/>
<evidence type="ECO:0000256" key="9">
    <source>
        <dbReference type="ARBA" id="ARBA00023004"/>
    </source>
</evidence>
<dbReference type="GO" id="GO:0035515">
    <property type="term" value="F:oxidative RNA demethylase activity"/>
    <property type="evidence" value="ECO:0007669"/>
    <property type="project" value="TreeGrafter"/>
</dbReference>
<protein>
    <recommendedName>
        <fullName evidence="13">DNA N(6)-methyladenine demethylase</fullName>
        <ecNumber evidence="13">1.14.11.51</ecNumber>
    </recommendedName>
</protein>
<feature type="domain" description="Fe2OG dioxygenase" evidence="15">
    <location>
        <begin position="524"/>
        <end position="634"/>
    </location>
</feature>
<sequence length="634" mass="71029">MFEIYRHAPTDCHPSSAAVSLLRSSFRHVAALSVESVLRCTTKRRVDLFIHRTSHYLQTTTSITDRCKPHVRRQLLQFPPVSPIPSLRPRFIKVSHYSSIIREGPATVGSRKVVARGCGSPATPLLLLSVSSDEAQPPPCSLAVHQIRVDCLPSSAAHASSYLPSQAARKPPFLAATCACVWFTPSLVLSEILHLLGLLGQRGCHDRNLRITSTAPPDSSCRGNSCGCGRDKEHLRDRDNCSDVIFVGSFRVHLNPKEREPKSLTPLSVKKCDYVEVGSDKFGISSNEPKSYHYDECLPVSRQNTRRNRIDLGSKRDLKSNARSFQVERHEFLNDYCQEYESSLPIHFGKKNEVFFSKRQSLDIGSKESVVTDHSLPFEPPFDICFPGGGNVKHRNFWRVKDSGTVKDYRLLRPGMVLLKHYITPPEQINIVKTCQKLGLGPGGFYQPGYKDGAKLRLRMMCLGLDWDPQTRRYENKRVVDGNKPPDIPPPFSFLVKNALKDAHAFIKNKCNISNVEDILPSMSPDICIANFYTTSGRLGLHQDRDESKESLSSGLPVVSFSVGNTAEFLYGDKRDVDKAEKVELESGDVLIFGGESRHVFHGVSSIIPKSTPKFLLYHTGLRPGRLNLTFRKY</sequence>
<keyword evidence="6" id="KW-0227">DNA damage</keyword>
<keyword evidence="8" id="KW-0560">Oxidoreductase</keyword>
<evidence type="ECO:0000256" key="11">
    <source>
        <dbReference type="ARBA" id="ARBA00023242"/>
    </source>
</evidence>
<dbReference type="Pfam" id="PF13532">
    <property type="entry name" value="2OG-FeII_Oxy_2"/>
    <property type="match status" value="1"/>
</dbReference>
<dbReference type="InterPro" id="IPR005123">
    <property type="entry name" value="Oxoglu/Fe-dep_dioxygenase_dom"/>
</dbReference>
<evidence type="ECO:0000256" key="14">
    <source>
        <dbReference type="PIRSR" id="PIRSR604574-2"/>
    </source>
</evidence>
<evidence type="ECO:0000256" key="10">
    <source>
        <dbReference type="ARBA" id="ARBA00023204"/>
    </source>
</evidence>
<dbReference type="InterPro" id="IPR037151">
    <property type="entry name" value="AlkB-like_sf"/>
</dbReference>
<evidence type="ECO:0000313" key="17">
    <source>
        <dbReference type="Proteomes" id="UP000321393"/>
    </source>
</evidence>
<keyword evidence="5 14" id="KW-0479">Metal-binding</keyword>
<dbReference type="PANTHER" id="PTHR16557">
    <property type="entry name" value="ALKYLATED DNA REPAIR PROTEIN ALKB-RELATED"/>
    <property type="match status" value="1"/>
</dbReference>
<evidence type="ECO:0000256" key="5">
    <source>
        <dbReference type="ARBA" id="ARBA00022723"/>
    </source>
</evidence>
<name>A0A5A7U7Q2_CUCMM</name>
<proteinExistence type="inferred from homology"/>
<evidence type="ECO:0000256" key="7">
    <source>
        <dbReference type="ARBA" id="ARBA00022964"/>
    </source>
</evidence>
<dbReference type="PANTHER" id="PTHR16557:SF10">
    <property type="entry name" value="2-OXOGLUTARATE-DEPENDENT DIOXYGENASE FAMILY PROTEIN"/>
    <property type="match status" value="1"/>
</dbReference>
<dbReference type="InterPro" id="IPR004574">
    <property type="entry name" value="Alkb"/>
</dbReference>
<feature type="binding site" evidence="14">
    <location>
        <position position="602"/>
    </location>
    <ligand>
        <name>Fe cation</name>
        <dbReference type="ChEBI" id="CHEBI:24875"/>
        <note>catalytic</note>
    </ligand>
</feature>
<evidence type="ECO:0000256" key="12">
    <source>
        <dbReference type="ARBA" id="ARBA00052047"/>
    </source>
</evidence>
<evidence type="ECO:0000256" key="3">
    <source>
        <dbReference type="ARBA" id="ARBA00007879"/>
    </source>
</evidence>
<evidence type="ECO:0000256" key="4">
    <source>
        <dbReference type="ARBA" id="ARBA00022490"/>
    </source>
</evidence>
<keyword evidence="7 16" id="KW-0223">Dioxygenase</keyword>
<organism evidence="16 17">
    <name type="scientific">Cucumis melo var. makuwa</name>
    <name type="common">Oriental melon</name>
    <dbReference type="NCBI Taxonomy" id="1194695"/>
    <lineage>
        <taxon>Eukaryota</taxon>
        <taxon>Viridiplantae</taxon>
        <taxon>Streptophyta</taxon>
        <taxon>Embryophyta</taxon>
        <taxon>Tracheophyta</taxon>
        <taxon>Spermatophyta</taxon>
        <taxon>Magnoliopsida</taxon>
        <taxon>eudicotyledons</taxon>
        <taxon>Gunneridae</taxon>
        <taxon>Pentapetalae</taxon>
        <taxon>rosids</taxon>
        <taxon>fabids</taxon>
        <taxon>Cucurbitales</taxon>
        <taxon>Cucurbitaceae</taxon>
        <taxon>Benincaseae</taxon>
        <taxon>Cucumis</taxon>
    </lineage>
</organism>
<dbReference type="EC" id="1.14.11.51" evidence="13"/>
<comment type="catalytic activity">
    <reaction evidence="12">
        <text>an N(6)-methyl-2'-deoxyadenosine in DNA + 2-oxoglutarate + O2 = a 2'-deoxyadenosine in DNA + formaldehyde + succinate + CO2</text>
        <dbReference type="Rhea" id="RHEA:49524"/>
        <dbReference type="Rhea" id="RHEA-COMP:12418"/>
        <dbReference type="Rhea" id="RHEA-COMP:12419"/>
        <dbReference type="ChEBI" id="CHEBI:15379"/>
        <dbReference type="ChEBI" id="CHEBI:16526"/>
        <dbReference type="ChEBI" id="CHEBI:16810"/>
        <dbReference type="ChEBI" id="CHEBI:16842"/>
        <dbReference type="ChEBI" id="CHEBI:30031"/>
        <dbReference type="ChEBI" id="CHEBI:90615"/>
        <dbReference type="ChEBI" id="CHEBI:90616"/>
        <dbReference type="EC" id="1.14.11.51"/>
    </reaction>
    <physiologicalReaction direction="left-to-right" evidence="12">
        <dbReference type="Rhea" id="RHEA:49525"/>
    </physiologicalReaction>
</comment>
<dbReference type="Proteomes" id="UP000321393">
    <property type="component" value="Unassembled WGS sequence"/>
</dbReference>
<dbReference type="GO" id="GO:0035516">
    <property type="term" value="F:broad specificity oxidative DNA demethylase activity"/>
    <property type="evidence" value="ECO:0007669"/>
    <property type="project" value="TreeGrafter"/>
</dbReference>
<keyword evidence="10" id="KW-0234">DNA repair</keyword>
<dbReference type="GO" id="GO:0141131">
    <property type="term" value="F:DNA N6-methyladenine demethylase activity"/>
    <property type="evidence" value="ECO:0007669"/>
    <property type="project" value="UniProtKB-EC"/>
</dbReference>
<evidence type="ECO:0000256" key="1">
    <source>
        <dbReference type="ARBA" id="ARBA00004123"/>
    </source>
</evidence>
<dbReference type="SUPFAM" id="SSF51197">
    <property type="entry name" value="Clavaminate synthase-like"/>
    <property type="match status" value="1"/>
</dbReference>
<comment type="cofactor">
    <cofactor evidence="14">
        <name>Fe(2+)</name>
        <dbReference type="ChEBI" id="CHEBI:29033"/>
    </cofactor>
    <text evidence="14">Binds 1 Fe(2+) ion per subunit.</text>
</comment>
<keyword evidence="9 14" id="KW-0408">Iron</keyword>
<dbReference type="PROSITE" id="PS51471">
    <property type="entry name" value="FE2OG_OXY"/>
    <property type="match status" value="1"/>
</dbReference>
<dbReference type="GO" id="GO:0006281">
    <property type="term" value="P:DNA repair"/>
    <property type="evidence" value="ECO:0007669"/>
    <property type="project" value="UniProtKB-KW"/>
</dbReference>
<comment type="subcellular location">
    <subcellularLocation>
        <location evidence="2">Cytoplasm</location>
    </subcellularLocation>
    <subcellularLocation>
        <location evidence="1">Nucleus</location>
    </subcellularLocation>
</comment>
<gene>
    <name evidence="16" type="ORF">E6C27_scaffold1166G00230</name>
</gene>
<evidence type="ECO:0000259" key="15">
    <source>
        <dbReference type="PROSITE" id="PS51471"/>
    </source>
</evidence>
<evidence type="ECO:0000313" key="16">
    <source>
        <dbReference type="EMBL" id="KAA0050407.1"/>
    </source>
</evidence>